<evidence type="ECO:0000256" key="2">
    <source>
        <dbReference type="ARBA" id="ARBA00022679"/>
    </source>
</evidence>
<evidence type="ECO:0000256" key="1">
    <source>
        <dbReference type="ARBA" id="ARBA00022603"/>
    </source>
</evidence>
<dbReference type="AlphaFoldDB" id="A0A2N3UBE6"/>
<proteinExistence type="predicted"/>
<gene>
    <name evidence="5" type="ORF">BD749_1834</name>
</gene>
<dbReference type="InterPro" id="IPR029063">
    <property type="entry name" value="SAM-dependent_MTases_sf"/>
</dbReference>
<dbReference type="SUPFAM" id="SSF53335">
    <property type="entry name" value="S-adenosyl-L-methionine-dependent methyltransferases"/>
    <property type="match status" value="1"/>
</dbReference>
<keyword evidence="3" id="KW-0949">S-adenosyl-L-methionine</keyword>
<sequence length="309" mass="36143">MRFTQPDINSKYMYSFLTTENWADYELVDSGNFEKLERFGQYYVARPEPQAIWDKHLPESEWQRMANAVFTRDKGSQEKGQWKLQKGMPEQWYINYQYNDLKLRFRLGLSSFKHVGLFPEQDSNWKFIYNKTRSLKAKTPKVLNMFAYTGAATLAAKAAGADVTHLDSVKQVNFWARDNMEASGLDNVRWIVEDAMKYARREVKRGNTYNGIILDPPAYGRGPNGEKWQLENELNELIKLCHQMLDKTDYFLVINLYSLGFSALILDNLMRLTFGEQIKNEELGEIYLHDRGERKLPLGTFFRFSSEGK</sequence>
<reference evidence="5 6" key="1">
    <citation type="submission" date="2017-12" db="EMBL/GenBank/DDBJ databases">
        <title>Genomic Encyclopedia of Type Strains, Phase III (KMG-III): the genomes of soil and plant-associated and newly described type strains.</title>
        <authorList>
            <person name="Whitman W."/>
        </authorList>
    </citation>
    <scope>NUCLEOTIDE SEQUENCE [LARGE SCALE GENOMIC DNA]</scope>
    <source>
        <strain evidence="5 6">LP43</strain>
    </source>
</reference>
<dbReference type="PANTHER" id="PTHR43042:SF2">
    <property type="entry name" value="SAM-DEPENDENT METHYLTRANSFERASE"/>
    <property type="match status" value="1"/>
</dbReference>
<comment type="caution">
    <text evidence="5">The sequence shown here is derived from an EMBL/GenBank/DDBJ whole genome shotgun (WGS) entry which is preliminary data.</text>
</comment>
<keyword evidence="2 5" id="KW-0808">Transferase</keyword>
<dbReference type="Proteomes" id="UP000233782">
    <property type="component" value="Unassembled WGS sequence"/>
</dbReference>
<organism evidence="5 6">
    <name type="scientific">Pontibacter ramchanderi</name>
    <dbReference type="NCBI Taxonomy" id="1179743"/>
    <lineage>
        <taxon>Bacteria</taxon>
        <taxon>Pseudomonadati</taxon>
        <taxon>Bacteroidota</taxon>
        <taxon>Cytophagia</taxon>
        <taxon>Cytophagales</taxon>
        <taxon>Hymenobacteraceae</taxon>
        <taxon>Pontibacter</taxon>
    </lineage>
</organism>
<dbReference type="GO" id="GO:0032259">
    <property type="term" value="P:methylation"/>
    <property type="evidence" value="ECO:0007669"/>
    <property type="project" value="UniProtKB-KW"/>
</dbReference>
<keyword evidence="1 5" id="KW-0489">Methyltransferase</keyword>
<dbReference type="InterPro" id="IPR013780">
    <property type="entry name" value="Glyco_hydro_b"/>
</dbReference>
<dbReference type="Gene3D" id="2.60.40.1180">
    <property type="entry name" value="Golgi alpha-mannosidase II"/>
    <property type="match status" value="1"/>
</dbReference>
<evidence type="ECO:0000313" key="6">
    <source>
        <dbReference type="Proteomes" id="UP000233782"/>
    </source>
</evidence>
<dbReference type="Gene3D" id="3.40.50.150">
    <property type="entry name" value="Vaccinia Virus protein VP39"/>
    <property type="match status" value="1"/>
</dbReference>
<dbReference type="Pfam" id="PF10672">
    <property type="entry name" value="Methyltrans_SAM"/>
    <property type="match status" value="1"/>
</dbReference>
<dbReference type="PANTHER" id="PTHR43042">
    <property type="entry name" value="SAM-DEPENDENT METHYLTRANSFERASE"/>
    <property type="match status" value="1"/>
</dbReference>
<evidence type="ECO:0000259" key="4">
    <source>
        <dbReference type="Pfam" id="PF10672"/>
    </source>
</evidence>
<name>A0A2N3UBE6_9BACT</name>
<dbReference type="InterPro" id="IPR019614">
    <property type="entry name" value="SAM-dep_methyl-trfase"/>
</dbReference>
<protein>
    <submittedName>
        <fullName evidence="5">23S rRNA (Cytosine1962-C5)-methyltransferase</fullName>
    </submittedName>
</protein>
<keyword evidence="6" id="KW-1185">Reference proteome</keyword>
<dbReference type="GO" id="GO:0008168">
    <property type="term" value="F:methyltransferase activity"/>
    <property type="evidence" value="ECO:0007669"/>
    <property type="project" value="UniProtKB-KW"/>
</dbReference>
<accession>A0A2N3UBE6</accession>
<feature type="domain" description="S-adenosylmethionine-dependent methyltransferase" evidence="4">
    <location>
        <begin position="100"/>
        <end position="222"/>
    </location>
</feature>
<evidence type="ECO:0000313" key="5">
    <source>
        <dbReference type="EMBL" id="PKV66704.1"/>
    </source>
</evidence>
<evidence type="ECO:0000256" key="3">
    <source>
        <dbReference type="ARBA" id="ARBA00022691"/>
    </source>
</evidence>
<dbReference type="EMBL" id="PJMU01000002">
    <property type="protein sequence ID" value="PKV66704.1"/>
    <property type="molecule type" value="Genomic_DNA"/>
</dbReference>